<organism evidence="2 3">
    <name type="scientific">Hyaloscypha variabilis (strain UAMH 11265 / GT02V1 / F)</name>
    <name type="common">Meliniomyces variabilis</name>
    <dbReference type="NCBI Taxonomy" id="1149755"/>
    <lineage>
        <taxon>Eukaryota</taxon>
        <taxon>Fungi</taxon>
        <taxon>Dikarya</taxon>
        <taxon>Ascomycota</taxon>
        <taxon>Pezizomycotina</taxon>
        <taxon>Leotiomycetes</taxon>
        <taxon>Helotiales</taxon>
        <taxon>Hyaloscyphaceae</taxon>
        <taxon>Hyaloscypha</taxon>
        <taxon>Hyaloscypha variabilis</taxon>
    </lineage>
</organism>
<evidence type="ECO:0000313" key="3">
    <source>
        <dbReference type="Proteomes" id="UP000235786"/>
    </source>
</evidence>
<evidence type="ECO:0000313" key="2">
    <source>
        <dbReference type="EMBL" id="PMD32981.1"/>
    </source>
</evidence>
<feature type="domain" description="2EXR" evidence="1">
    <location>
        <begin position="26"/>
        <end position="116"/>
    </location>
</feature>
<name>A0A2J6R385_HYAVF</name>
<keyword evidence="3" id="KW-1185">Reference proteome</keyword>
<dbReference type="Proteomes" id="UP000235786">
    <property type="component" value="Unassembled WGS sequence"/>
</dbReference>
<dbReference type="AlphaFoldDB" id="A0A2J6R385"/>
<dbReference type="Pfam" id="PF20150">
    <property type="entry name" value="2EXR"/>
    <property type="match status" value="1"/>
</dbReference>
<reference evidence="2 3" key="1">
    <citation type="submission" date="2016-04" db="EMBL/GenBank/DDBJ databases">
        <title>A degradative enzymes factory behind the ericoid mycorrhizal symbiosis.</title>
        <authorList>
            <consortium name="DOE Joint Genome Institute"/>
            <person name="Martino E."/>
            <person name="Morin E."/>
            <person name="Grelet G."/>
            <person name="Kuo A."/>
            <person name="Kohler A."/>
            <person name="Daghino S."/>
            <person name="Barry K."/>
            <person name="Choi C."/>
            <person name="Cichocki N."/>
            <person name="Clum A."/>
            <person name="Copeland A."/>
            <person name="Hainaut M."/>
            <person name="Haridas S."/>
            <person name="Labutti K."/>
            <person name="Lindquist E."/>
            <person name="Lipzen A."/>
            <person name="Khouja H.-R."/>
            <person name="Murat C."/>
            <person name="Ohm R."/>
            <person name="Olson A."/>
            <person name="Spatafora J."/>
            <person name="Veneault-Fourrey C."/>
            <person name="Henrissat B."/>
            <person name="Grigoriev I."/>
            <person name="Martin F."/>
            <person name="Perotto S."/>
        </authorList>
    </citation>
    <scope>NUCLEOTIDE SEQUENCE [LARGE SCALE GENOMIC DNA]</scope>
    <source>
        <strain evidence="2 3">F</strain>
    </source>
</reference>
<proteinExistence type="predicted"/>
<dbReference type="OrthoDB" id="3539199at2759"/>
<gene>
    <name evidence="2" type="ORF">L207DRAFT_590054</name>
</gene>
<dbReference type="EMBL" id="KZ613957">
    <property type="protein sequence ID" value="PMD32981.1"/>
    <property type="molecule type" value="Genomic_DNA"/>
</dbReference>
<evidence type="ECO:0000259" key="1">
    <source>
        <dbReference type="Pfam" id="PF20150"/>
    </source>
</evidence>
<dbReference type="InterPro" id="IPR045518">
    <property type="entry name" value="2EXR"/>
</dbReference>
<accession>A0A2J6R385</accession>
<sequence>MSRLKSLLSKLQPLQIPPHQLTLLTFALFPKLAPELRNMIWSQVAFEPRTINIFRLDEDCANYAYPEGFNVGSEIIENIKHIGVEFRGSGSRKSRVTRLVLTRYLLLLHNEARLATIRLTFRDSILWYEADQSPLLLKNLRCLRTNEEYTRDISNGVRKDRDMPALEFFRETKDDEEWGNGSLMG</sequence>
<protein>
    <recommendedName>
        <fullName evidence="1">2EXR domain-containing protein</fullName>
    </recommendedName>
</protein>